<dbReference type="InterPro" id="IPR013154">
    <property type="entry name" value="ADH-like_N"/>
</dbReference>
<reference evidence="3 4" key="1">
    <citation type="submission" date="2016-02" db="EMBL/GenBank/DDBJ databases">
        <title>Genome sequence of Halalkalicoccus paucihalophilus DSM 24557.</title>
        <authorList>
            <person name="Poehlein A."/>
            <person name="Daniel R."/>
        </authorList>
    </citation>
    <scope>NUCLEOTIDE SEQUENCE [LARGE SCALE GENOMIC DNA]</scope>
    <source>
        <strain evidence="3 4">DSM 24557</strain>
    </source>
</reference>
<name>A0A151ABD6_9EURY</name>
<dbReference type="GO" id="GO:0044281">
    <property type="term" value="P:small molecule metabolic process"/>
    <property type="evidence" value="ECO:0007669"/>
    <property type="project" value="UniProtKB-ARBA"/>
</dbReference>
<protein>
    <submittedName>
        <fullName evidence="3">Acryloyl-coenzyme A reductase</fullName>
        <ecNumber evidence="3">1.3.1.84</ecNumber>
    </submittedName>
</protein>
<dbReference type="GO" id="GO:0043168">
    <property type="term" value="F:anion binding"/>
    <property type="evidence" value="ECO:0007669"/>
    <property type="project" value="UniProtKB-ARBA"/>
</dbReference>
<organism evidence="3 4">
    <name type="scientific">Halalkalicoccus paucihalophilus</name>
    <dbReference type="NCBI Taxonomy" id="1008153"/>
    <lineage>
        <taxon>Archaea</taxon>
        <taxon>Methanobacteriati</taxon>
        <taxon>Methanobacteriota</taxon>
        <taxon>Stenosarchaea group</taxon>
        <taxon>Halobacteria</taxon>
        <taxon>Halobacteriales</taxon>
        <taxon>Halococcaceae</taxon>
        <taxon>Halalkalicoccus</taxon>
    </lineage>
</organism>
<dbReference type="InterPro" id="IPR051603">
    <property type="entry name" value="Zinc-ADH_QOR/CCCR"/>
</dbReference>
<comment type="caution">
    <text evidence="3">The sequence shown here is derived from an EMBL/GenBank/DDBJ whole genome shotgun (WGS) entry which is preliminary data.</text>
</comment>
<evidence type="ECO:0000256" key="1">
    <source>
        <dbReference type="ARBA" id="ARBA00022857"/>
    </source>
</evidence>
<evidence type="ECO:0000313" key="4">
    <source>
        <dbReference type="Proteomes" id="UP000075321"/>
    </source>
</evidence>
<dbReference type="SUPFAM" id="SSF50129">
    <property type="entry name" value="GroES-like"/>
    <property type="match status" value="1"/>
</dbReference>
<proteinExistence type="predicted"/>
<dbReference type="Pfam" id="PF08240">
    <property type="entry name" value="ADH_N"/>
    <property type="match status" value="1"/>
</dbReference>
<sequence>MRQFWHSLTQEPLSPNSPVLLTGWTANAKAMRIAAFTDLTGPDGVSIIDRPTPEPGRREALVDIEACAINRHDLWILEGDSAMVDTDDLPFVSGLDVAGVVRDVGEDVANVDPGDRVVLCPNETCGTCRYCREGPENLCENFSLYHGGLAEIACVRADRLVALPDDVGTVEAAALPTAYMTAYHMLRRVEAGPTDLVFVPGATGGVGVAGVQLAAVLGAHSVGTSSSRAKLDRLESLGLDHAIVGTDPDQLRTAIADIGPVDSVLNHLGGAYTQLGLDVLRRNGRMAVCGRTAGGTSEIDIPDLFLGHKRLIGSTMGTQGDLETLVDLVDDGAFTPEIDRTYPLSEAGAAFTAMQDRESVGKLLITP</sequence>
<dbReference type="InterPro" id="IPR013149">
    <property type="entry name" value="ADH-like_C"/>
</dbReference>
<dbReference type="Gene3D" id="3.90.180.10">
    <property type="entry name" value="Medium-chain alcohol dehydrogenases, catalytic domain"/>
    <property type="match status" value="1"/>
</dbReference>
<dbReference type="InterPro" id="IPR011032">
    <property type="entry name" value="GroES-like_sf"/>
</dbReference>
<dbReference type="AlphaFoldDB" id="A0A151ABD6"/>
<dbReference type="PANTHER" id="PTHR44154:SF1">
    <property type="entry name" value="QUINONE OXIDOREDUCTASE"/>
    <property type="match status" value="1"/>
</dbReference>
<accession>A0A151ABD6</accession>
<evidence type="ECO:0000313" key="3">
    <source>
        <dbReference type="EMBL" id="KYH24923.1"/>
    </source>
</evidence>
<keyword evidence="4" id="KW-1185">Reference proteome</keyword>
<dbReference type="Pfam" id="PF00107">
    <property type="entry name" value="ADH_zinc_N"/>
    <property type="match status" value="1"/>
</dbReference>
<dbReference type="EMBL" id="LTAZ01000011">
    <property type="protein sequence ID" value="KYH24923.1"/>
    <property type="molecule type" value="Genomic_DNA"/>
</dbReference>
<dbReference type="SMART" id="SM00829">
    <property type="entry name" value="PKS_ER"/>
    <property type="match status" value="1"/>
</dbReference>
<dbReference type="Proteomes" id="UP000075321">
    <property type="component" value="Unassembled WGS sequence"/>
</dbReference>
<dbReference type="GO" id="GO:0016616">
    <property type="term" value="F:oxidoreductase activity, acting on the CH-OH group of donors, NAD or NADP as acceptor"/>
    <property type="evidence" value="ECO:0007669"/>
    <property type="project" value="UniProtKB-ARBA"/>
</dbReference>
<gene>
    <name evidence="3" type="ORF">HAPAU_30150</name>
</gene>
<dbReference type="InterPro" id="IPR036291">
    <property type="entry name" value="NAD(P)-bd_dom_sf"/>
</dbReference>
<evidence type="ECO:0000259" key="2">
    <source>
        <dbReference type="SMART" id="SM00829"/>
    </source>
</evidence>
<dbReference type="GO" id="GO:0043957">
    <property type="term" value="F:acryloyl-CoA reductase (NADPH) activity"/>
    <property type="evidence" value="ECO:0007669"/>
    <property type="project" value="UniProtKB-EC"/>
</dbReference>
<dbReference type="EC" id="1.3.1.84" evidence="3"/>
<keyword evidence="3" id="KW-0560">Oxidoreductase</keyword>
<dbReference type="PANTHER" id="PTHR44154">
    <property type="entry name" value="QUINONE OXIDOREDUCTASE"/>
    <property type="match status" value="1"/>
</dbReference>
<dbReference type="InterPro" id="IPR020843">
    <property type="entry name" value="ER"/>
</dbReference>
<dbReference type="PATRIC" id="fig|1008153.3.peg.3121"/>
<dbReference type="SUPFAM" id="SSF51735">
    <property type="entry name" value="NAD(P)-binding Rossmann-fold domains"/>
    <property type="match status" value="1"/>
</dbReference>
<keyword evidence="1" id="KW-0521">NADP</keyword>
<dbReference type="GO" id="GO:0030554">
    <property type="term" value="F:adenyl nucleotide binding"/>
    <property type="evidence" value="ECO:0007669"/>
    <property type="project" value="UniProtKB-ARBA"/>
</dbReference>
<feature type="domain" description="Enoyl reductase (ER)" evidence="2">
    <location>
        <begin position="41"/>
        <end position="365"/>
    </location>
</feature>